<sequence>MLTFWNEMWQTAWKALEKQQAEVPDFFAPYWVQAQRLFMPALVMFTAAAAILFAWALLQFAVNRKRPKILCQRAFVLFVCGVLCSQVFAPLPVAAQADYALEVRTRVPGKAEKVMVLNKEQEAQVKELLKEATVTRGWETELPYAGYGQTFRIFIGEGETQQCLYLSPEQGCLYSNFDKALIYSVNSYQKLYDAIAQATQGAGQVKAA</sequence>
<keyword evidence="1" id="KW-0472">Membrane</keyword>
<reference evidence="2" key="1">
    <citation type="journal article" date="2021" name="PeerJ">
        <title>Extensive microbial diversity within the chicken gut microbiome revealed by metagenomics and culture.</title>
        <authorList>
            <person name="Gilroy R."/>
            <person name="Ravi A."/>
            <person name="Getino M."/>
            <person name="Pursley I."/>
            <person name="Horton D.L."/>
            <person name="Alikhan N.F."/>
            <person name="Baker D."/>
            <person name="Gharbi K."/>
            <person name="Hall N."/>
            <person name="Watson M."/>
            <person name="Adriaenssens E.M."/>
            <person name="Foster-Nyarko E."/>
            <person name="Jarju S."/>
            <person name="Secka A."/>
            <person name="Antonio M."/>
            <person name="Oren A."/>
            <person name="Chaudhuri R.R."/>
            <person name="La Ragione R."/>
            <person name="Hildebrand F."/>
            <person name="Pallen M.J."/>
        </authorList>
    </citation>
    <scope>NUCLEOTIDE SEQUENCE</scope>
    <source>
        <strain evidence="2">5933</strain>
    </source>
</reference>
<dbReference type="Proteomes" id="UP000823918">
    <property type="component" value="Unassembled WGS sequence"/>
</dbReference>
<feature type="transmembrane region" description="Helical" evidence="1">
    <location>
        <begin position="74"/>
        <end position="95"/>
    </location>
</feature>
<evidence type="ECO:0000313" key="2">
    <source>
        <dbReference type="EMBL" id="HJC73021.1"/>
    </source>
</evidence>
<proteinExistence type="predicted"/>
<accession>A0A9D2Q5Y2</accession>
<keyword evidence="1" id="KW-1133">Transmembrane helix</keyword>
<protein>
    <submittedName>
        <fullName evidence="2">Uncharacterized protein</fullName>
    </submittedName>
</protein>
<reference evidence="2" key="2">
    <citation type="submission" date="2021-04" db="EMBL/GenBank/DDBJ databases">
        <authorList>
            <person name="Gilroy R."/>
        </authorList>
    </citation>
    <scope>NUCLEOTIDE SEQUENCE</scope>
    <source>
        <strain evidence="2">5933</strain>
    </source>
</reference>
<evidence type="ECO:0000313" key="3">
    <source>
        <dbReference type="Proteomes" id="UP000823918"/>
    </source>
</evidence>
<comment type="caution">
    <text evidence="2">The sequence shown here is derived from an EMBL/GenBank/DDBJ whole genome shotgun (WGS) entry which is preliminary data.</text>
</comment>
<evidence type="ECO:0000256" key="1">
    <source>
        <dbReference type="SAM" id="Phobius"/>
    </source>
</evidence>
<organism evidence="2 3">
    <name type="scientific">Candidatus Ruthenibacterium merdavium</name>
    <dbReference type="NCBI Taxonomy" id="2838752"/>
    <lineage>
        <taxon>Bacteria</taxon>
        <taxon>Bacillati</taxon>
        <taxon>Bacillota</taxon>
        <taxon>Clostridia</taxon>
        <taxon>Eubacteriales</taxon>
        <taxon>Oscillospiraceae</taxon>
        <taxon>Ruthenibacterium</taxon>
    </lineage>
</organism>
<dbReference type="EMBL" id="DWWA01000050">
    <property type="protein sequence ID" value="HJC73021.1"/>
    <property type="molecule type" value="Genomic_DNA"/>
</dbReference>
<dbReference type="AlphaFoldDB" id="A0A9D2Q5Y2"/>
<name>A0A9D2Q5Y2_9FIRM</name>
<feature type="transmembrane region" description="Helical" evidence="1">
    <location>
        <begin position="37"/>
        <end position="62"/>
    </location>
</feature>
<gene>
    <name evidence="2" type="ORF">H9698_09565</name>
</gene>
<keyword evidence="1" id="KW-0812">Transmembrane</keyword>